<sequence>MRIGNSRHEHQEYIMDEELREVLLPDGYEYRVCEYSRSAEDIHAVLRLKNTTEDSARLWIKEFQEKTKTTLRCKKKHKAAGQKNVFHVQLRCHHNTSTRTHTADLRAGSKNTSCPATLTEIVKRVITSRKSRSSDIHAGLYPMIVKLAYNHNHPVLCSDTLKHRDVSEEVKNTFLKLYQANHSPSTALHVYKYNLSEDYSEEFVHAPADRLICPDLQWCYRTKAFSVVQLVDFLFTRLENVYEQKLLDVANNRWKQAITSR</sequence>
<evidence type="ECO:0000313" key="1">
    <source>
        <dbReference type="EMBL" id="KAK3882785.1"/>
    </source>
</evidence>
<dbReference type="PANTHER" id="PTHR35385:SF2">
    <property type="entry name" value="PROTEIN B, PUTATIVE-RELATED"/>
    <property type="match status" value="1"/>
</dbReference>
<comment type="caution">
    <text evidence="1">The sequence shown here is derived from an EMBL/GenBank/DDBJ whole genome shotgun (WGS) entry which is preliminary data.</text>
</comment>
<proteinExistence type="predicted"/>
<evidence type="ECO:0000313" key="2">
    <source>
        <dbReference type="Proteomes" id="UP001286313"/>
    </source>
</evidence>
<gene>
    <name evidence="1" type="ORF">Pcinc_012863</name>
</gene>
<dbReference type="AlphaFoldDB" id="A0AAE1G037"/>
<protein>
    <submittedName>
        <fullName evidence="1">Uncharacterized protein</fullName>
    </submittedName>
</protein>
<name>A0AAE1G037_PETCI</name>
<dbReference type="Proteomes" id="UP001286313">
    <property type="component" value="Unassembled WGS sequence"/>
</dbReference>
<dbReference type="PANTHER" id="PTHR35385">
    <property type="entry name" value="PROTEIN B, PUTATIVE-RELATED-RELATED"/>
    <property type="match status" value="1"/>
</dbReference>
<reference evidence="1" key="1">
    <citation type="submission" date="2023-10" db="EMBL/GenBank/DDBJ databases">
        <title>Genome assemblies of two species of porcelain crab, Petrolisthes cinctipes and Petrolisthes manimaculis (Anomura: Porcellanidae).</title>
        <authorList>
            <person name="Angst P."/>
        </authorList>
    </citation>
    <scope>NUCLEOTIDE SEQUENCE</scope>
    <source>
        <strain evidence="1">PB745_01</strain>
        <tissue evidence="1">Gill</tissue>
    </source>
</reference>
<organism evidence="1 2">
    <name type="scientific">Petrolisthes cinctipes</name>
    <name type="common">Flat porcelain crab</name>
    <dbReference type="NCBI Taxonomy" id="88211"/>
    <lineage>
        <taxon>Eukaryota</taxon>
        <taxon>Metazoa</taxon>
        <taxon>Ecdysozoa</taxon>
        <taxon>Arthropoda</taxon>
        <taxon>Crustacea</taxon>
        <taxon>Multicrustacea</taxon>
        <taxon>Malacostraca</taxon>
        <taxon>Eumalacostraca</taxon>
        <taxon>Eucarida</taxon>
        <taxon>Decapoda</taxon>
        <taxon>Pleocyemata</taxon>
        <taxon>Anomura</taxon>
        <taxon>Galatheoidea</taxon>
        <taxon>Porcellanidae</taxon>
        <taxon>Petrolisthes</taxon>
    </lineage>
</organism>
<keyword evidence="2" id="KW-1185">Reference proteome</keyword>
<dbReference type="EMBL" id="JAWQEG010001058">
    <property type="protein sequence ID" value="KAK3882785.1"/>
    <property type="molecule type" value="Genomic_DNA"/>
</dbReference>
<accession>A0AAE1G037</accession>